<dbReference type="PANTHER" id="PTHR23527:SF1">
    <property type="entry name" value="BLL3282 PROTEIN"/>
    <property type="match status" value="1"/>
</dbReference>
<feature type="transmembrane region" description="Helical" evidence="4">
    <location>
        <begin position="346"/>
        <end position="371"/>
    </location>
</feature>
<organism evidence="6 7">
    <name type="scientific">Mesorhizobium retamae</name>
    <dbReference type="NCBI Taxonomy" id="2912854"/>
    <lineage>
        <taxon>Bacteria</taxon>
        <taxon>Pseudomonadati</taxon>
        <taxon>Pseudomonadota</taxon>
        <taxon>Alphaproteobacteria</taxon>
        <taxon>Hyphomicrobiales</taxon>
        <taxon>Phyllobacteriaceae</taxon>
        <taxon>Mesorhizobium</taxon>
    </lineage>
</organism>
<feature type="transmembrane region" description="Helical" evidence="4">
    <location>
        <begin position="132"/>
        <end position="152"/>
    </location>
</feature>
<evidence type="ECO:0000313" key="6">
    <source>
        <dbReference type="EMBL" id="MCG7506234.1"/>
    </source>
</evidence>
<feature type="transmembrane region" description="Helical" evidence="4">
    <location>
        <begin position="251"/>
        <end position="273"/>
    </location>
</feature>
<dbReference type="Proteomes" id="UP001201701">
    <property type="component" value="Unassembled WGS sequence"/>
</dbReference>
<dbReference type="Pfam" id="PF07690">
    <property type="entry name" value="MFS_1"/>
    <property type="match status" value="1"/>
</dbReference>
<evidence type="ECO:0000256" key="2">
    <source>
        <dbReference type="ARBA" id="ARBA00022989"/>
    </source>
</evidence>
<feature type="transmembrane region" description="Helical" evidence="4">
    <location>
        <begin position="383"/>
        <end position="404"/>
    </location>
</feature>
<evidence type="ECO:0000313" key="7">
    <source>
        <dbReference type="Proteomes" id="UP001201701"/>
    </source>
</evidence>
<proteinExistence type="predicted"/>
<keyword evidence="2 4" id="KW-1133">Transmembrane helix</keyword>
<feature type="transmembrane region" description="Helical" evidence="4">
    <location>
        <begin position="314"/>
        <end position="340"/>
    </location>
</feature>
<name>A0ABS9QHW6_9HYPH</name>
<dbReference type="InterPro" id="IPR036259">
    <property type="entry name" value="MFS_trans_sf"/>
</dbReference>
<sequence length="438" mass="45471">MSSEMLGRLSPQTGACALENASADAAAPRFAAGHRWKVLGVGVAANACFSMIFAGLPSTAVTMRADYHLSNSNLGLVLGCLGLGVALSELPWGLLTDRWGDRRVLLAGLGSLVVWLAMMLVLLVPSQAGTPTVLFLAANLLVVGLLGGSVNGSSGRAIMAWFDEGERGLAMSIRQTAIPLGGGLGALVLPSLAEGLGFAAVYAVLGVTAAVCSFFTWLWLHEPQSHRAARPVLSAVKAGAGPLRSVAIWRLAIAIGILCFPQVAVLTFTTVFLHDFAGIGTLITSAALAAVQIGAMVMRVWSGRWTDRHRNRRAYLRFCALLSGISFAVLALLVTLSGIAPVGSTALPVALVFMLVFAGISVSSWHGVAYAEIATLAGAQRAGSALGLANTLVFVGFFLVPLSIPHLLAATSWVGIWMAAAACALVAWPILLKPEPQG</sequence>
<dbReference type="SUPFAM" id="SSF103473">
    <property type="entry name" value="MFS general substrate transporter"/>
    <property type="match status" value="1"/>
</dbReference>
<accession>A0ABS9QHW6</accession>
<dbReference type="InterPro" id="IPR011701">
    <property type="entry name" value="MFS"/>
</dbReference>
<dbReference type="PROSITE" id="PS50850">
    <property type="entry name" value="MFS"/>
    <property type="match status" value="1"/>
</dbReference>
<reference evidence="6 7" key="1">
    <citation type="submission" date="2022-02" db="EMBL/GenBank/DDBJ databases">
        <title>Draft genome sequence of Mezorhizobium retamae strain IRAMC:0171 isolated from Retama raetam nodules.</title>
        <authorList>
            <person name="Bengaied R."/>
            <person name="Sbissi I."/>
            <person name="Huber K."/>
            <person name="Ghodbane F."/>
            <person name="Nouioui I."/>
            <person name="Tarhouni M."/>
            <person name="Gtari M."/>
        </authorList>
    </citation>
    <scope>NUCLEOTIDE SEQUENCE [LARGE SCALE GENOMIC DNA]</scope>
    <source>
        <strain evidence="6 7">IRAMC:0171</strain>
    </source>
</reference>
<evidence type="ECO:0000256" key="3">
    <source>
        <dbReference type="ARBA" id="ARBA00023136"/>
    </source>
</evidence>
<feature type="transmembrane region" description="Helical" evidence="4">
    <location>
        <begin position="104"/>
        <end position="126"/>
    </location>
</feature>
<keyword evidence="3 4" id="KW-0472">Membrane</keyword>
<feature type="domain" description="Major facilitator superfamily (MFS) profile" evidence="5">
    <location>
        <begin position="38"/>
        <end position="437"/>
    </location>
</feature>
<dbReference type="PANTHER" id="PTHR23527">
    <property type="entry name" value="BLL3282 PROTEIN"/>
    <property type="match status" value="1"/>
</dbReference>
<feature type="transmembrane region" description="Helical" evidence="4">
    <location>
        <begin position="76"/>
        <end position="95"/>
    </location>
</feature>
<feature type="transmembrane region" description="Helical" evidence="4">
    <location>
        <begin position="279"/>
        <end position="302"/>
    </location>
</feature>
<dbReference type="RefSeq" id="WP_239366201.1">
    <property type="nucleotide sequence ID" value="NZ_JAKREW010000012.1"/>
</dbReference>
<evidence type="ECO:0000256" key="4">
    <source>
        <dbReference type="SAM" id="Phobius"/>
    </source>
</evidence>
<dbReference type="InterPro" id="IPR020846">
    <property type="entry name" value="MFS_dom"/>
</dbReference>
<feature type="transmembrane region" description="Helical" evidence="4">
    <location>
        <begin position="410"/>
        <end position="432"/>
    </location>
</feature>
<dbReference type="Gene3D" id="1.20.1250.20">
    <property type="entry name" value="MFS general substrate transporter like domains"/>
    <property type="match status" value="2"/>
</dbReference>
<evidence type="ECO:0000259" key="5">
    <source>
        <dbReference type="PROSITE" id="PS50850"/>
    </source>
</evidence>
<keyword evidence="7" id="KW-1185">Reference proteome</keyword>
<dbReference type="EMBL" id="JAKREW010000012">
    <property type="protein sequence ID" value="MCG7506234.1"/>
    <property type="molecule type" value="Genomic_DNA"/>
</dbReference>
<dbReference type="InterPro" id="IPR052952">
    <property type="entry name" value="MFS-Transporter"/>
</dbReference>
<keyword evidence="1 4" id="KW-0812">Transmembrane</keyword>
<feature type="transmembrane region" description="Helical" evidence="4">
    <location>
        <begin position="173"/>
        <end position="193"/>
    </location>
</feature>
<evidence type="ECO:0000256" key="1">
    <source>
        <dbReference type="ARBA" id="ARBA00022692"/>
    </source>
</evidence>
<gene>
    <name evidence="6" type="ORF">L4923_14505</name>
</gene>
<feature type="transmembrane region" description="Helical" evidence="4">
    <location>
        <begin position="199"/>
        <end position="220"/>
    </location>
</feature>
<comment type="caution">
    <text evidence="6">The sequence shown here is derived from an EMBL/GenBank/DDBJ whole genome shotgun (WGS) entry which is preliminary data.</text>
</comment>
<protein>
    <submittedName>
        <fullName evidence="6">MFS transporter</fullName>
    </submittedName>
</protein>
<feature type="transmembrane region" description="Helical" evidence="4">
    <location>
        <begin position="38"/>
        <end position="56"/>
    </location>
</feature>